<keyword evidence="6" id="KW-0217">Developmental protein</keyword>
<dbReference type="PANTHER" id="PTHR13236">
    <property type="entry name" value="DYNEIN 2 LIGHT INTERMEDIATE CHAIN, ISOFORM 2"/>
    <property type="match status" value="1"/>
</dbReference>
<reference evidence="15" key="1">
    <citation type="submission" date="2022-02" db="EMBL/GenBank/DDBJ databases">
        <authorList>
            <person name="King R."/>
        </authorList>
    </citation>
    <scope>NUCLEOTIDE SEQUENCE</scope>
</reference>
<evidence type="ECO:0000256" key="2">
    <source>
        <dbReference type="ARBA" id="ARBA00004300"/>
    </source>
</evidence>
<comment type="similarity">
    <text evidence="4">Belongs to the dynein light intermediate chain family.</text>
</comment>
<dbReference type="InterPro" id="IPR022780">
    <property type="entry name" value="Dynein_light_int_chain"/>
</dbReference>
<dbReference type="GO" id="GO:0035735">
    <property type="term" value="P:intraciliary transport involved in cilium assembly"/>
    <property type="evidence" value="ECO:0007669"/>
    <property type="project" value="InterPro"/>
</dbReference>
<keyword evidence="13" id="KW-0206">Cytoskeleton</keyword>
<evidence type="ECO:0000256" key="4">
    <source>
        <dbReference type="ARBA" id="ARBA00006831"/>
    </source>
</evidence>
<evidence type="ECO:0000256" key="10">
    <source>
        <dbReference type="ARBA" id="ARBA00023017"/>
    </source>
</evidence>
<dbReference type="AlphaFoldDB" id="A0A9P0NJB6"/>
<keyword evidence="9" id="KW-0970">Cilium biogenesis/degradation</keyword>
<keyword evidence="14" id="KW-0966">Cell projection</keyword>
<evidence type="ECO:0000256" key="11">
    <source>
        <dbReference type="ARBA" id="ARBA00023069"/>
    </source>
</evidence>
<gene>
    <name evidence="15" type="ORF">APHIGO_LOCUS5389</name>
</gene>
<evidence type="ECO:0000256" key="3">
    <source>
        <dbReference type="ARBA" id="ARBA00004430"/>
    </source>
</evidence>
<evidence type="ECO:0000256" key="13">
    <source>
        <dbReference type="ARBA" id="ARBA00023212"/>
    </source>
</evidence>
<dbReference type="PANTHER" id="PTHR13236:SF0">
    <property type="entry name" value="CYTOPLASMIC DYNEIN 2 LIGHT INTERMEDIATE CHAIN 1"/>
    <property type="match status" value="1"/>
</dbReference>
<comment type="subcellular location">
    <subcellularLocation>
        <location evidence="3">Cytoplasm</location>
        <location evidence="3">Cytoskeleton</location>
        <location evidence="3">Cilium axoneme</location>
    </subcellularLocation>
    <subcellularLocation>
        <location evidence="1">Cytoplasm</location>
        <location evidence="1">Cytoskeleton</location>
        <location evidence="1">Cilium basal body</location>
    </subcellularLocation>
    <subcellularLocation>
        <location evidence="2">Cytoplasm</location>
        <location evidence="2">Cytoskeleton</location>
        <location evidence="2">Microtubule organizing center</location>
        <location evidence="2">Centrosome</location>
    </subcellularLocation>
</comment>
<evidence type="ECO:0000256" key="6">
    <source>
        <dbReference type="ARBA" id="ARBA00022473"/>
    </source>
</evidence>
<evidence type="ECO:0000256" key="1">
    <source>
        <dbReference type="ARBA" id="ARBA00004120"/>
    </source>
</evidence>
<sequence>MTSTSVRNGQTILELAMSSKNLASDMVPVERTLLVIGSKDAGKTSLIHSFFDKNEKPKPTLALEYCFARRSGKSLTKDICHVWELGGGLVFKDLLSVIVQKTRGRRLSVVLVLDLSKPDVLWNTMEMLLEEVKVHLENVLDIEEYNQINVKNIEDKKFMSPLPIPLMIVGSKYDVYQNFEPAKKRVLCQCLRYVAHTWGASLIFYGVNDTILVKASKEMMSHYGFGTPYPKNHIYDSNKALLVPAGSDCFEKIDNLNEAGSIRSMHKYKNIFVSNFKQISIESGTHASSKENTDPLNDTNYADPLIDESLRKKQEVCDKNISTAQCTNYYRYNISYNITRRVFVI</sequence>
<dbReference type="InterPro" id="IPR027417">
    <property type="entry name" value="P-loop_NTPase"/>
</dbReference>
<reference evidence="15" key="2">
    <citation type="submission" date="2022-10" db="EMBL/GenBank/DDBJ databases">
        <authorList>
            <consortium name="ENA_rothamsted_submissions"/>
            <consortium name="culmorum"/>
            <person name="King R."/>
        </authorList>
    </citation>
    <scope>NUCLEOTIDE SEQUENCE</scope>
</reference>
<name>A0A9P0NJB6_APHGO</name>
<evidence type="ECO:0000256" key="7">
    <source>
        <dbReference type="ARBA" id="ARBA00022490"/>
    </source>
</evidence>
<dbReference type="GO" id="GO:0005930">
    <property type="term" value="C:axoneme"/>
    <property type="evidence" value="ECO:0007669"/>
    <property type="project" value="UniProtKB-SubCell"/>
</dbReference>
<dbReference type="GO" id="GO:0036064">
    <property type="term" value="C:ciliary basal body"/>
    <property type="evidence" value="ECO:0007669"/>
    <property type="project" value="TreeGrafter"/>
</dbReference>
<evidence type="ECO:0000256" key="8">
    <source>
        <dbReference type="ARBA" id="ARBA00022701"/>
    </source>
</evidence>
<proteinExistence type="inferred from homology"/>
<dbReference type="GO" id="GO:0035721">
    <property type="term" value="P:intraciliary retrograde transport"/>
    <property type="evidence" value="ECO:0007669"/>
    <property type="project" value="InterPro"/>
</dbReference>
<keyword evidence="16" id="KW-1185">Reference proteome</keyword>
<evidence type="ECO:0000256" key="12">
    <source>
        <dbReference type="ARBA" id="ARBA00023175"/>
    </source>
</evidence>
<protein>
    <recommendedName>
        <fullName evidence="5">Cytoplasmic dynein 2 light intermediate chain 1</fullName>
    </recommendedName>
</protein>
<dbReference type="GO" id="GO:0045504">
    <property type="term" value="F:dynein heavy chain binding"/>
    <property type="evidence" value="ECO:0007669"/>
    <property type="project" value="TreeGrafter"/>
</dbReference>
<dbReference type="Pfam" id="PF05783">
    <property type="entry name" value="DLIC"/>
    <property type="match status" value="1"/>
</dbReference>
<dbReference type="GO" id="GO:0005874">
    <property type="term" value="C:microtubule"/>
    <property type="evidence" value="ECO:0007669"/>
    <property type="project" value="UniProtKB-KW"/>
</dbReference>
<accession>A0A9P0NJB6</accession>
<keyword evidence="8" id="KW-0493">Microtubule</keyword>
<evidence type="ECO:0000256" key="14">
    <source>
        <dbReference type="ARBA" id="ARBA00023273"/>
    </source>
</evidence>
<dbReference type="EMBL" id="OU899035">
    <property type="protein sequence ID" value="CAH1724016.1"/>
    <property type="molecule type" value="Genomic_DNA"/>
</dbReference>
<dbReference type="InterPro" id="IPR040045">
    <property type="entry name" value="DYNC2LI1"/>
</dbReference>
<keyword evidence="12" id="KW-0505">Motor protein</keyword>
<dbReference type="Gene3D" id="3.40.50.300">
    <property type="entry name" value="P-loop containing nucleotide triphosphate hydrolases"/>
    <property type="match status" value="1"/>
</dbReference>
<evidence type="ECO:0000313" key="15">
    <source>
        <dbReference type="EMBL" id="CAH1724016.1"/>
    </source>
</evidence>
<evidence type="ECO:0000256" key="5">
    <source>
        <dbReference type="ARBA" id="ARBA00018863"/>
    </source>
</evidence>
<dbReference type="GO" id="GO:0005868">
    <property type="term" value="C:cytoplasmic dynein complex"/>
    <property type="evidence" value="ECO:0007669"/>
    <property type="project" value="InterPro"/>
</dbReference>
<keyword evidence="10" id="KW-0243">Dynein</keyword>
<organism evidence="15 16">
    <name type="scientific">Aphis gossypii</name>
    <name type="common">Cotton aphid</name>
    <dbReference type="NCBI Taxonomy" id="80765"/>
    <lineage>
        <taxon>Eukaryota</taxon>
        <taxon>Metazoa</taxon>
        <taxon>Ecdysozoa</taxon>
        <taxon>Arthropoda</taxon>
        <taxon>Hexapoda</taxon>
        <taxon>Insecta</taxon>
        <taxon>Pterygota</taxon>
        <taxon>Neoptera</taxon>
        <taxon>Paraneoptera</taxon>
        <taxon>Hemiptera</taxon>
        <taxon>Sternorrhyncha</taxon>
        <taxon>Aphidomorpha</taxon>
        <taxon>Aphidoidea</taxon>
        <taxon>Aphididae</taxon>
        <taxon>Aphidini</taxon>
        <taxon>Aphis</taxon>
        <taxon>Aphis</taxon>
    </lineage>
</organism>
<evidence type="ECO:0000313" key="16">
    <source>
        <dbReference type="Proteomes" id="UP001154329"/>
    </source>
</evidence>
<evidence type="ECO:0000256" key="9">
    <source>
        <dbReference type="ARBA" id="ARBA00022794"/>
    </source>
</evidence>
<dbReference type="Proteomes" id="UP001154329">
    <property type="component" value="Chromosome 2"/>
</dbReference>
<dbReference type="GO" id="GO:0005813">
    <property type="term" value="C:centrosome"/>
    <property type="evidence" value="ECO:0007669"/>
    <property type="project" value="UniProtKB-SubCell"/>
</dbReference>
<keyword evidence="11" id="KW-0969">Cilium</keyword>
<keyword evidence="7" id="KW-0963">Cytoplasm</keyword>
<dbReference type="SUPFAM" id="SSF52540">
    <property type="entry name" value="P-loop containing nucleoside triphosphate hydrolases"/>
    <property type="match status" value="1"/>
</dbReference>